<dbReference type="InParanoid" id="A0A1Y2PFR0"/>
<sequence length="83" mass="9584">MPRKNTIDHETRREHLEELIAESLKRNKGNYSYNKVDAIREAAAKVGLCYKQAKKALLPYEPEKNQSVKIQSPLSQLTLFNNL</sequence>
<evidence type="ECO:0000313" key="2">
    <source>
        <dbReference type="Proteomes" id="UP000194221"/>
    </source>
</evidence>
<dbReference type="Proteomes" id="UP000194221">
    <property type="component" value="Unassembled WGS sequence"/>
</dbReference>
<organism evidence="1 2">
    <name type="scientific">Tenacibaculum holothuriorum</name>
    <dbReference type="NCBI Taxonomy" id="1635173"/>
    <lineage>
        <taxon>Bacteria</taxon>
        <taxon>Pseudomonadati</taxon>
        <taxon>Bacteroidota</taxon>
        <taxon>Flavobacteriia</taxon>
        <taxon>Flavobacteriales</taxon>
        <taxon>Flavobacteriaceae</taxon>
        <taxon>Tenacibaculum</taxon>
    </lineage>
</organism>
<dbReference type="EMBL" id="LAPZ01000001">
    <property type="protein sequence ID" value="OSY89312.1"/>
    <property type="molecule type" value="Genomic_DNA"/>
</dbReference>
<dbReference type="AlphaFoldDB" id="A0A1Y2PFR0"/>
<proteinExistence type="predicted"/>
<accession>A0A1Y2PFR0</accession>
<dbReference type="RefSeq" id="WP_086029122.1">
    <property type="nucleotide sequence ID" value="NZ_LAPZ01000001.1"/>
</dbReference>
<evidence type="ECO:0000313" key="1">
    <source>
        <dbReference type="EMBL" id="OSY89312.1"/>
    </source>
</evidence>
<dbReference type="STRING" id="1635173.WH52_01345"/>
<reference evidence="1 2" key="1">
    <citation type="submission" date="2015-03" db="EMBL/GenBank/DDBJ databases">
        <title>Genome sequence of Tenacibaculum sp. S2-2, isolated from intestinal microbiota of sea cucumber, Apostichopus japonicas.</title>
        <authorList>
            <person name="Shao Z."/>
            <person name="Wang L."/>
            <person name="Li X."/>
        </authorList>
    </citation>
    <scope>NUCLEOTIDE SEQUENCE [LARGE SCALE GENOMIC DNA]</scope>
    <source>
        <strain evidence="1 2">S2-2</strain>
    </source>
</reference>
<name>A0A1Y2PFR0_9FLAO</name>
<gene>
    <name evidence="1" type="ORF">WH52_01345</name>
</gene>
<keyword evidence="2" id="KW-1185">Reference proteome</keyword>
<protein>
    <submittedName>
        <fullName evidence="1">Uncharacterized protein</fullName>
    </submittedName>
</protein>
<comment type="caution">
    <text evidence="1">The sequence shown here is derived from an EMBL/GenBank/DDBJ whole genome shotgun (WGS) entry which is preliminary data.</text>
</comment>